<name>A0A381NTG3_9ZZZZ</name>
<feature type="region of interest" description="Disordered" evidence="1">
    <location>
        <begin position="1"/>
        <end position="25"/>
    </location>
</feature>
<evidence type="ECO:0000256" key="1">
    <source>
        <dbReference type="SAM" id="MobiDB-lite"/>
    </source>
</evidence>
<dbReference type="InterPro" id="IPR025430">
    <property type="entry name" value="DUF4167"/>
</dbReference>
<reference evidence="3" key="1">
    <citation type="submission" date="2018-05" db="EMBL/GenBank/DDBJ databases">
        <authorList>
            <person name="Lanie J.A."/>
            <person name="Ng W.-L."/>
            <person name="Kazmierczak K.M."/>
            <person name="Andrzejewski T.M."/>
            <person name="Davidsen T.M."/>
            <person name="Wayne K.J."/>
            <person name="Tettelin H."/>
            <person name="Glass J.I."/>
            <person name="Rusch D."/>
            <person name="Podicherti R."/>
            <person name="Tsui H.-C.T."/>
            <person name="Winkler M.E."/>
        </authorList>
    </citation>
    <scope>NUCLEOTIDE SEQUENCE</scope>
</reference>
<dbReference type="Pfam" id="PF13763">
    <property type="entry name" value="DUF4167"/>
    <property type="match status" value="1"/>
</dbReference>
<evidence type="ECO:0000313" key="3">
    <source>
        <dbReference type="EMBL" id="SUZ57840.1"/>
    </source>
</evidence>
<sequence>MKSNNGVYQLNSQKNNFSRNSTSKNPYNLEKIIEKYKNLAKEALSGGDKILHESYLQHSDHFSRILSEVNTLKTKNNIDDRSQVVEASKNENK</sequence>
<dbReference type="EMBL" id="UINC01000582">
    <property type="protein sequence ID" value="SUZ57840.1"/>
    <property type="molecule type" value="Genomic_DNA"/>
</dbReference>
<protein>
    <recommendedName>
        <fullName evidence="2">DUF4167 domain-containing protein</fullName>
    </recommendedName>
</protein>
<proteinExistence type="predicted"/>
<evidence type="ECO:0000259" key="2">
    <source>
        <dbReference type="Pfam" id="PF13763"/>
    </source>
</evidence>
<accession>A0A381NTG3</accession>
<dbReference type="AlphaFoldDB" id="A0A381NTG3"/>
<gene>
    <name evidence="3" type="ORF">METZ01_LOCUS10694</name>
</gene>
<feature type="domain" description="DUF4167" evidence="2">
    <location>
        <begin position="9"/>
        <end position="70"/>
    </location>
</feature>
<organism evidence="3">
    <name type="scientific">marine metagenome</name>
    <dbReference type="NCBI Taxonomy" id="408172"/>
    <lineage>
        <taxon>unclassified sequences</taxon>
        <taxon>metagenomes</taxon>
        <taxon>ecological metagenomes</taxon>
    </lineage>
</organism>